<keyword evidence="7" id="KW-0732">Signal</keyword>
<dbReference type="GO" id="GO:0005154">
    <property type="term" value="F:epidermal growth factor receptor binding"/>
    <property type="evidence" value="ECO:0007669"/>
    <property type="project" value="TreeGrafter"/>
</dbReference>
<keyword evidence="9" id="KW-0339">Growth factor</keyword>
<name>A0A8D2IT16_VARKO</name>
<evidence type="ECO:0000256" key="2">
    <source>
        <dbReference type="ARBA" id="ARBA00004251"/>
    </source>
</evidence>
<keyword evidence="4" id="KW-0964">Secreted</keyword>
<keyword evidence="21" id="KW-1185">Reference proteome</keyword>
<dbReference type="PROSITE" id="PS50026">
    <property type="entry name" value="EGF_3"/>
    <property type="match status" value="1"/>
</dbReference>
<dbReference type="AlphaFoldDB" id="A0A8D2IT16"/>
<comment type="function">
    <text evidence="14">Growth factor that binds to EGFR, ERBB4 and other EGF receptor family members. Potent mitogen for retinal pigment epithelial cells and vascular smooth muscle cells.</text>
</comment>
<dbReference type="GO" id="GO:0005615">
    <property type="term" value="C:extracellular space"/>
    <property type="evidence" value="ECO:0007669"/>
    <property type="project" value="UniProtKB-ARBA"/>
</dbReference>
<evidence type="ECO:0000256" key="16">
    <source>
        <dbReference type="ARBA" id="ARBA00067155"/>
    </source>
</evidence>
<keyword evidence="5 17" id="KW-0245">EGF-like domain</keyword>
<evidence type="ECO:0000256" key="15">
    <source>
        <dbReference type="ARBA" id="ARBA00061748"/>
    </source>
</evidence>
<evidence type="ECO:0000256" key="8">
    <source>
        <dbReference type="ARBA" id="ARBA00022989"/>
    </source>
</evidence>
<dbReference type="Gene3D" id="2.10.25.10">
    <property type="entry name" value="Laminin"/>
    <property type="match status" value="1"/>
</dbReference>
<evidence type="ECO:0000256" key="12">
    <source>
        <dbReference type="ARBA" id="ARBA00023180"/>
    </source>
</evidence>
<dbReference type="InterPro" id="IPR000742">
    <property type="entry name" value="EGF"/>
</dbReference>
<organism evidence="20 21">
    <name type="scientific">Varanus komodoensis</name>
    <name type="common">Komodo dragon</name>
    <dbReference type="NCBI Taxonomy" id="61221"/>
    <lineage>
        <taxon>Eukaryota</taxon>
        <taxon>Metazoa</taxon>
        <taxon>Chordata</taxon>
        <taxon>Craniata</taxon>
        <taxon>Vertebrata</taxon>
        <taxon>Euteleostomi</taxon>
        <taxon>Lepidosauria</taxon>
        <taxon>Squamata</taxon>
        <taxon>Bifurcata</taxon>
        <taxon>Unidentata</taxon>
        <taxon>Episquamata</taxon>
        <taxon>Toxicofera</taxon>
        <taxon>Anguimorpha</taxon>
        <taxon>Paleoanguimorpha</taxon>
        <taxon>Varanoidea</taxon>
        <taxon>Varanidae</taxon>
        <taxon>Varanus</taxon>
    </lineage>
</organism>
<dbReference type="PRINTS" id="PR00009">
    <property type="entry name" value="EGFTGF"/>
</dbReference>
<dbReference type="PROSITE" id="PS00022">
    <property type="entry name" value="EGF_1"/>
    <property type="match status" value="1"/>
</dbReference>
<evidence type="ECO:0000256" key="10">
    <source>
        <dbReference type="ARBA" id="ARBA00023136"/>
    </source>
</evidence>
<evidence type="ECO:0000256" key="11">
    <source>
        <dbReference type="ARBA" id="ARBA00023157"/>
    </source>
</evidence>
<comment type="caution">
    <text evidence="17">Lacks conserved residue(s) required for the propagation of feature annotation.</text>
</comment>
<reference evidence="20" key="2">
    <citation type="submission" date="2025-09" db="UniProtKB">
        <authorList>
            <consortium name="Ensembl"/>
        </authorList>
    </citation>
    <scope>IDENTIFICATION</scope>
</reference>
<evidence type="ECO:0000256" key="13">
    <source>
        <dbReference type="ARBA" id="ARBA00023246"/>
    </source>
</evidence>
<feature type="disulfide bond" evidence="17">
    <location>
        <begin position="93"/>
        <end position="102"/>
    </location>
</feature>
<evidence type="ECO:0000256" key="14">
    <source>
        <dbReference type="ARBA" id="ARBA00059223"/>
    </source>
</evidence>
<accession>A0A8D2IT16</accession>
<dbReference type="SUPFAM" id="SSF57196">
    <property type="entry name" value="EGF/Laminin"/>
    <property type="match status" value="1"/>
</dbReference>
<evidence type="ECO:0000256" key="7">
    <source>
        <dbReference type="ARBA" id="ARBA00022729"/>
    </source>
</evidence>
<keyword evidence="11 17" id="KW-1015">Disulfide bond</keyword>
<dbReference type="GO" id="GO:0045840">
    <property type="term" value="P:positive regulation of mitotic nuclear division"/>
    <property type="evidence" value="ECO:0007669"/>
    <property type="project" value="TreeGrafter"/>
</dbReference>
<dbReference type="PROSITE" id="PS01186">
    <property type="entry name" value="EGF_2"/>
    <property type="match status" value="1"/>
</dbReference>
<comment type="subcellular location">
    <subcellularLocation>
        <location evidence="2">Cell membrane</location>
        <topology evidence="2">Single-pass type I membrane protein</topology>
    </subcellularLocation>
    <subcellularLocation>
        <location evidence="1">Secreted</location>
        <location evidence="1">Extracellular space</location>
    </subcellularLocation>
</comment>
<dbReference type="PANTHER" id="PTHR10740:SF3">
    <property type="entry name" value="PROBETACELLULIN"/>
    <property type="match status" value="1"/>
</dbReference>
<dbReference type="GO" id="GO:0007173">
    <property type="term" value="P:epidermal growth factor receptor signaling pathway"/>
    <property type="evidence" value="ECO:0007669"/>
    <property type="project" value="UniProtKB-ARBA"/>
</dbReference>
<keyword evidence="12" id="KW-0325">Glycoprotein</keyword>
<comment type="subunit">
    <text evidence="15">Monomer. Interacts with EGFR and ERBB4.</text>
</comment>
<dbReference type="FunFam" id="2.10.25.10:FF:000342">
    <property type="entry name" value="Betacellulin preproprotein"/>
    <property type="match status" value="1"/>
</dbReference>
<dbReference type="GO" id="GO:0008083">
    <property type="term" value="F:growth factor activity"/>
    <property type="evidence" value="ECO:0007669"/>
    <property type="project" value="UniProtKB-KW"/>
</dbReference>
<keyword evidence="3" id="KW-1003">Cell membrane</keyword>
<feature type="transmembrane region" description="Helical" evidence="18">
    <location>
        <begin position="117"/>
        <end position="143"/>
    </location>
</feature>
<keyword evidence="8 18" id="KW-1133">Transmembrane helix</keyword>
<evidence type="ECO:0000256" key="6">
    <source>
        <dbReference type="ARBA" id="ARBA00022692"/>
    </source>
</evidence>
<proteinExistence type="predicted"/>
<feature type="domain" description="EGF-like" evidence="19">
    <location>
        <begin position="63"/>
        <end position="103"/>
    </location>
</feature>
<keyword evidence="13" id="KW-0497">Mitogen</keyword>
<evidence type="ECO:0000259" key="19">
    <source>
        <dbReference type="PROSITE" id="PS50026"/>
    </source>
</evidence>
<dbReference type="Proteomes" id="UP000694545">
    <property type="component" value="Unplaced"/>
</dbReference>
<evidence type="ECO:0000256" key="1">
    <source>
        <dbReference type="ARBA" id="ARBA00004239"/>
    </source>
</evidence>
<protein>
    <recommendedName>
        <fullName evidence="16">Probetacellulin</fullName>
    </recommendedName>
</protein>
<evidence type="ECO:0000256" key="5">
    <source>
        <dbReference type="ARBA" id="ARBA00022536"/>
    </source>
</evidence>
<dbReference type="GO" id="GO:0008284">
    <property type="term" value="P:positive regulation of cell population proliferation"/>
    <property type="evidence" value="ECO:0007669"/>
    <property type="project" value="TreeGrafter"/>
</dbReference>
<sequence length="176" mass="19962">MDPQTKTHGQDLTRHAHLTGPPHKFCTCQAAHGRATCSQGDQHDIFSTSLFLDGSTGVKWHGHFSKCPEEYKHYCIKGRCRYVAVEQTPACVCEIGYTGARCERLDLFYLRGDEGQIMVVSVIAVMVLATILTVCTCTCTHYCRKRCQRKKEEMRTLNKEFPIKIEDTVQTDIVFP</sequence>
<dbReference type="PANTHER" id="PTHR10740">
    <property type="entry name" value="TRANSFORMING GROWTH FACTOR ALPHA"/>
    <property type="match status" value="1"/>
</dbReference>
<dbReference type="GO" id="GO:0051781">
    <property type="term" value="P:positive regulation of cell division"/>
    <property type="evidence" value="ECO:0007669"/>
    <property type="project" value="UniProtKB-KW"/>
</dbReference>
<dbReference type="GO" id="GO:0030297">
    <property type="term" value="F:transmembrane receptor protein tyrosine kinase activator activity"/>
    <property type="evidence" value="ECO:0007669"/>
    <property type="project" value="UniProtKB-ARBA"/>
</dbReference>
<evidence type="ECO:0000313" key="20">
    <source>
        <dbReference type="Ensembl" id="ENSVKKP00000005431.1"/>
    </source>
</evidence>
<keyword evidence="6 18" id="KW-0812">Transmembrane</keyword>
<dbReference type="GO" id="GO:0005886">
    <property type="term" value="C:plasma membrane"/>
    <property type="evidence" value="ECO:0007669"/>
    <property type="project" value="UniProtKB-SubCell"/>
</dbReference>
<evidence type="ECO:0000256" key="4">
    <source>
        <dbReference type="ARBA" id="ARBA00022525"/>
    </source>
</evidence>
<evidence type="ECO:0000256" key="17">
    <source>
        <dbReference type="PROSITE-ProRule" id="PRU00076"/>
    </source>
</evidence>
<evidence type="ECO:0000313" key="21">
    <source>
        <dbReference type="Proteomes" id="UP000694545"/>
    </source>
</evidence>
<keyword evidence="10 18" id="KW-0472">Membrane</keyword>
<evidence type="ECO:0000256" key="18">
    <source>
        <dbReference type="SAM" id="Phobius"/>
    </source>
</evidence>
<evidence type="ECO:0000256" key="9">
    <source>
        <dbReference type="ARBA" id="ARBA00023030"/>
    </source>
</evidence>
<evidence type="ECO:0000256" key="3">
    <source>
        <dbReference type="ARBA" id="ARBA00022475"/>
    </source>
</evidence>
<dbReference type="Ensembl" id="ENSVKKT00000005585.1">
    <property type="protein sequence ID" value="ENSVKKP00000005431.1"/>
    <property type="gene ID" value="ENSVKKG00000003949.1"/>
</dbReference>
<reference evidence="20" key="1">
    <citation type="submission" date="2025-08" db="UniProtKB">
        <authorList>
            <consortium name="Ensembl"/>
        </authorList>
    </citation>
    <scope>IDENTIFICATION</scope>
</reference>